<dbReference type="EMBL" id="FOFS01000003">
    <property type="protein sequence ID" value="SEQ04803.1"/>
    <property type="molecule type" value="Genomic_DNA"/>
</dbReference>
<protein>
    <recommendedName>
        <fullName evidence="5">Lipoprotein</fullName>
    </recommendedName>
</protein>
<evidence type="ECO:0000313" key="3">
    <source>
        <dbReference type="EMBL" id="SEQ04803.1"/>
    </source>
</evidence>
<organism evidence="3 4">
    <name type="scientific">Solimonas aquatica</name>
    <dbReference type="NCBI Taxonomy" id="489703"/>
    <lineage>
        <taxon>Bacteria</taxon>
        <taxon>Pseudomonadati</taxon>
        <taxon>Pseudomonadota</taxon>
        <taxon>Gammaproteobacteria</taxon>
        <taxon>Nevskiales</taxon>
        <taxon>Nevskiaceae</taxon>
        <taxon>Solimonas</taxon>
    </lineage>
</organism>
<sequence>MKHLHLRLCLSLMLPLAACGGGGGDTSSSSGDSQALSLGSDSDAARELAMVMQLAAQRLGELPGHGSSASSSTAGSVGGAKAAQQSSCSGGGTVSSQAAPGTHDFSYFGAQTLSVSGEQKQYAQCVQPLGSASSESETLNGSIESASTAAAGDGSRLYYQLLGSGSSSYSSMVSVSSGGSSASFSASYLGEVETQLQSNGDEDIRAVLQTRVSDSQNDSRVYTFGPNGAPFIVALNNGVALSLSGSYQYQTPGCSGGRASVATPSALQFDSSSGVPVAGELELNSGSHQLHLVFQTDGSAVVQLDGATLAPLSATQVHSALWRNPC</sequence>
<keyword evidence="4" id="KW-1185">Reference proteome</keyword>
<reference evidence="3 4" key="1">
    <citation type="submission" date="2016-10" db="EMBL/GenBank/DDBJ databases">
        <authorList>
            <person name="de Groot N.N."/>
        </authorList>
    </citation>
    <scope>NUCLEOTIDE SEQUENCE [LARGE SCALE GENOMIC DNA]</scope>
    <source>
        <strain evidence="3 4">DSM 25927</strain>
    </source>
</reference>
<feature type="region of interest" description="Disordered" evidence="1">
    <location>
        <begin position="61"/>
        <end position="82"/>
    </location>
</feature>
<dbReference type="RefSeq" id="WP_093282908.1">
    <property type="nucleotide sequence ID" value="NZ_FOFS01000003.1"/>
</dbReference>
<feature type="chain" id="PRO_5011577053" description="Lipoprotein" evidence="2">
    <location>
        <begin position="21"/>
        <end position="326"/>
    </location>
</feature>
<dbReference type="Proteomes" id="UP000199233">
    <property type="component" value="Unassembled WGS sequence"/>
</dbReference>
<feature type="signal peptide" evidence="2">
    <location>
        <begin position="1"/>
        <end position="20"/>
    </location>
</feature>
<keyword evidence="2" id="KW-0732">Signal</keyword>
<dbReference type="STRING" id="489703.SAMN04488038_103185"/>
<proteinExistence type="predicted"/>
<dbReference type="OrthoDB" id="9965346at2"/>
<evidence type="ECO:0008006" key="5">
    <source>
        <dbReference type="Google" id="ProtNLM"/>
    </source>
</evidence>
<evidence type="ECO:0000256" key="2">
    <source>
        <dbReference type="SAM" id="SignalP"/>
    </source>
</evidence>
<gene>
    <name evidence="3" type="ORF">SAMN04488038_103185</name>
</gene>
<accession>A0A1H9CW39</accession>
<dbReference type="AlphaFoldDB" id="A0A1H9CW39"/>
<evidence type="ECO:0000313" key="4">
    <source>
        <dbReference type="Proteomes" id="UP000199233"/>
    </source>
</evidence>
<evidence type="ECO:0000256" key="1">
    <source>
        <dbReference type="SAM" id="MobiDB-lite"/>
    </source>
</evidence>
<name>A0A1H9CW39_9GAMM</name>
<feature type="compositionally biased region" description="Low complexity" evidence="1">
    <location>
        <begin position="64"/>
        <end position="82"/>
    </location>
</feature>